<reference evidence="6" key="1">
    <citation type="submission" date="2015-08" db="EMBL/GenBank/DDBJ databases">
        <authorList>
            <person name="Varghese N."/>
        </authorList>
    </citation>
    <scope>NUCLEOTIDE SEQUENCE [LARGE SCALE GENOMIC DNA]</scope>
    <source>
        <strain evidence="6">DSM 27808</strain>
    </source>
</reference>
<evidence type="ECO:0000256" key="3">
    <source>
        <dbReference type="SAM" id="MobiDB-lite"/>
    </source>
</evidence>
<dbReference type="Proteomes" id="UP000182598">
    <property type="component" value="Unassembled WGS sequence"/>
</dbReference>
<dbReference type="InterPro" id="IPR001950">
    <property type="entry name" value="SUI1"/>
</dbReference>
<organism evidence="5 6">
    <name type="scientific">Pseudidiomarina woesei</name>
    <dbReference type="NCBI Taxonomy" id="1381080"/>
    <lineage>
        <taxon>Bacteria</taxon>
        <taxon>Pseudomonadati</taxon>
        <taxon>Pseudomonadota</taxon>
        <taxon>Gammaproteobacteria</taxon>
        <taxon>Alteromonadales</taxon>
        <taxon>Idiomarinaceae</taxon>
        <taxon>Pseudidiomarina</taxon>
    </lineage>
</organism>
<dbReference type="InterPro" id="IPR036877">
    <property type="entry name" value="SUI1_dom_sf"/>
</dbReference>
<sequence length="115" mass="12455">MNSLQDQLKNLGFKASSEAPEANSADSPRNNDTPDTSVPVRIQRQTKGRKGKGVTVIFDLPAQNALLQEYASALRKLCGVGGAVKDDTIELQGDQREKAKRWLEQKGFSVKLAGG</sequence>
<dbReference type="GO" id="GO:0003743">
    <property type="term" value="F:translation initiation factor activity"/>
    <property type="evidence" value="ECO:0007669"/>
    <property type="project" value="UniProtKB-KW"/>
</dbReference>
<feature type="compositionally biased region" description="Polar residues" evidence="3">
    <location>
        <begin position="24"/>
        <end position="36"/>
    </location>
</feature>
<keyword evidence="2" id="KW-0648">Protein biosynthesis</keyword>
<keyword evidence="6" id="KW-1185">Reference proteome</keyword>
<evidence type="ECO:0000256" key="2">
    <source>
        <dbReference type="ARBA" id="ARBA00022917"/>
    </source>
</evidence>
<evidence type="ECO:0000313" key="6">
    <source>
        <dbReference type="Proteomes" id="UP000182598"/>
    </source>
</evidence>
<dbReference type="CDD" id="cd11567">
    <property type="entry name" value="YciH_like"/>
    <property type="match status" value="1"/>
</dbReference>
<evidence type="ECO:0000256" key="1">
    <source>
        <dbReference type="ARBA" id="ARBA00022845"/>
    </source>
</evidence>
<proteinExistence type="predicted"/>
<name>A0A0K6H109_9GAMM</name>
<dbReference type="Gene3D" id="3.30.780.10">
    <property type="entry name" value="SUI1-like domain"/>
    <property type="match status" value="1"/>
</dbReference>
<dbReference type="EMBL" id="CYHB01000002">
    <property type="protein sequence ID" value="CUA84653.1"/>
    <property type="molecule type" value="Genomic_DNA"/>
</dbReference>
<feature type="region of interest" description="Disordered" evidence="3">
    <location>
        <begin position="1"/>
        <end position="53"/>
    </location>
</feature>
<dbReference type="RefSeq" id="WP_342666840.1">
    <property type="nucleotide sequence ID" value="NZ_CYHB01000002.1"/>
</dbReference>
<protein>
    <submittedName>
        <fullName evidence="5">Translation initiation factor 1 (EIF-1/SUI1)</fullName>
    </submittedName>
</protein>
<dbReference type="Pfam" id="PF01253">
    <property type="entry name" value="SUI1"/>
    <property type="match status" value="1"/>
</dbReference>
<evidence type="ECO:0000313" key="5">
    <source>
        <dbReference type="EMBL" id="CUA84653.1"/>
    </source>
</evidence>
<keyword evidence="5" id="KW-0396">Initiation factor</keyword>
<dbReference type="SUPFAM" id="SSF55159">
    <property type="entry name" value="eIF1-like"/>
    <property type="match status" value="1"/>
</dbReference>
<dbReference type="GO" id="GO:0006417">
    <property type="term" value="P:regulation of translation"/>
    <property type="evidence" value="ECO:0007669"/>
    <property type="project" value="UniProtKB-KW"/>
</dbReference>
<keyword evidence="1" id="KW-0810">Translation regulation</keyword>
<dbReference type="PROSITE" id="PS50296">
    <property type="entry name" value="SUI1"/>
    <property type="match status" value="1"/>
</dbReference>
<dbReference type="AlphaFoldDB" id="A0A0K6H109"/>
<dbReference type="PIRSF" id="PIRSF037511">
    <property type="entry name" value="Transl_init_SUI1_pro"/>
    <property type="match status" value="1"/>
</dbReference>
<gene>
    <name evidence="5" type="ORF">Ga0061064_0966</name>
</gene>
<dbReference type="InterPro" id="IPR005872">
    <property type="entry name" value="SUI1_arc_bac"/>
</dbReference>
<feature type="domain" description="SUI1" evidence="4">
    <location>
        <begin position="41"/>
        <end position="107"/>
    </location>
</feature>
<accession>A0A0K6H109</accession>
<evidence type="ECO:0000259" key="4">
    <source>
        <dbReference type="PROSITE" id="PS50296"/>
    </source>
</evidence>